<dbReference type="InterPro" id="IPR052528">
    <property type="entry name" value="Sugar_transport-like"/>
</dbReference>
<feature type="transmembrane region" description="Helical" evidence="5">
    <location>
        <begin position="391"/>
        <end position="411"/>
    </location>
</feature>
<feature type="transmembrane region" description="Helical" evidence="5">
    <location>
        <begin position="87"/>
        <end position="111"/>
    </location>
</feature>
<dbReference type="InterPro" id="IPR036259">
    <property type="entry name" value="MFS_trans_sf"/>
</dbReference>
<evidence type="ECO:0000313" key="8">
    <source>
        <dbReference type="Proteomes" id="UP000264141"/>
    </source>
</evidence>
<dbReference type="GO" id="GO:0022857">
    <property type="term" value="F:transmembrane transporter activity"/>
    <property type="evidence" value="ECO:0007669"/>
    <property type="project" value="InterPro"/>
</dbReference>
<protein>
    <submittedName>
        <fullName evidence="7">MFS transporter</fullName>
    </submittedName>
</protein>
<dbReference type="Gene3D" id="1.20.1250.20">
    <property type="entry name" value="MFS general substrate transporter like domains"/>
    <property type="match status" value="1"/>
</dbReference>
<keyword evidence="4 5" id="KW-0472">Membrane</keyword>
<dbReference type="GO" id="GO:0005886">
    <property type="term" value="C:plasma membrane"/>
    <property type="evidence" value="ECO:0007669"/>
    <property type="project" value="UniProtKB-SubCell"/>
</dbReference>
<evidence type="ECO:0000256" key="1">
    <source>
        <dbReference type="ARBA" id="ARBA00004651"/>
    </source>
</evidence>
<sequence>MNTPWLYRLLRINPHSEEDRSAFYLVVEIFFAAVLGAAASFNGAYAIRLGASNEDIGLLTSLPALLAVIISIPAGRFLQGRARRKPWIAGSLLMHRAGFLLVALVPLLKIAGVNQGTVAVALLILISAPAHFFNVGWIPMLADVIPPERRAAVFSARNITANATTSICVFLFGQWLSHGTFPMNYQLMYVFGFLVSLLSQYFILKVNVPDSQPEPPNGSASFTAQWHALRTALRDEPNFERLTTNTILHGIGLWLASPLYILYYVRQLDASDAWLGLQGTVLTMTTILGWMFWRWVIARTGEMPVLKRTIITLGLIPMLVGLLPNLTLILFVVGLNGLLSPAVNLSHFNSLLKVTPPAKRPVYTGLYISIVNIGAFICPLVGVAIADRVGLAPALIAFGALSILGSTSFLWRPVRV</sequence>
<feature type="transmembrane region" description="Helical" evidence="5">
    <location>
        <begin position="117"/>
        <end position="138"/>
    </location>
</feature>
<comment type="subcellular location">
    <subcellularLocation>
        <location evidence="1">Cell membrane</location>
        <topology evidence="1">Multi-pass membrane protein</topology>
    </subcellularLocation>
</comment>
<dbReference type="STRING" id="229919.GCA_001050195_02838"/>
<evidence type="ECO:0000313" key="7">
    <source>
        <dbReference type="EMBL" id="HCE18514.1"/>
    </source>
</evidence>
<dbReference type="PANTHER" id="PTHR23526">
    <property type="entry name" value="INTEGRAL MEMBRANE TRANSPORT PROTEIN-RELATED"/>
    <property type="match status" value="1"/>
</dbReference>
<feature type="domain" description="Major facilitator superfamily (MFS) profile" evidence="6">
    <location>
        <begin position="238"/>
        <end position="416"/>
    </location>
</feature>
<dbReference type="RefSeq" id="WP_062195220.1">
    <property type="nucleotide sequence ID" value="NZ_DF967965.1"/>
</dbReference>
<feature type="transmembrane region" description="Helical" evidence="5">
    <location>
        <begin position="56"/>
        <end position="75"/>
    </location>
</feature>
<feature type="transmembrane region" description="Helical" evidence="5">
    <location>
        <begin position="159"/>
        <end position="177"/>
    </location>
</feature>
<dbReference type="Proteomes" id="UP000264141">
    <property type="component" value="Unassembled WGS sequence"/>
</dbReference>
<feature type="transmembrane region" description="Helical" evidence="5">
    <location>
        <begin position="364"/>
        <end position="385"/>
    </location>
</feature>
<dbReference type="PROSITE" id="PS50850">
    <property type="entry name" value="MFS"/>
    <property type="match status" value="1"/>
</dbReference>
<keyword evidence="3 5" id="KW-1133">Transmembrane helix</keyword>
<dbReference type="Pfam" id="PF07690">
    <property type="entry name" value="MFS_1"/>
    <property type="match status" value="2"/>
</dbReference>
<dbReference type="EMBL" id="DPBP01000044">
    <property type="protein sequence ID" value="HCE18514.1"/>
    <property type="molecule type" value="Genomic_DNA"/>
</dbReference>
<feature type="transmembrane region" description="Helical" evidence="5">
    <location>
        <begin position="242"/>
        <end position="263"/>
    </location>
</feature>
<accession>A0A3D1JJ96</accession>
<dbReference type="InterPro" id="IPR020846">
    <property type="entry name" value="MFS_dom"/>
</dbReference>
<feature type="transmembrane region" description="Helical" evidence="5">
    <location>
        <begin position="275"/>
        <end position="293"/>
    </location>
</feature>
<proteinExistence type="predicted"/>
<dbReference type="OrthoDB" id="1704268at2"/>
<dbReference type="InterPro" id="IPR011701">
    <property type="entry name" value="MFS"/>
</dbReference>
<evidence type="ECO:0000256" key="2">
    <source>
        <dbReference type="ARBA" id="ARBA00022692"/>
    </source>
</evidence>
<dbReference type="SUPFAM" id="SSF103473">
    <property type="entry name" value="MFS general substrate transporter"/>
    <property type="match status" value="1"/>
</dbReference>
<organism evidence="7 8">
    <name type="scientific">Anaerolinea thermolimosa</name>
    <dbReference type="NCBI Taxonomy" id="229919"/>
    <lineage>
        <taxon>Bacteria</taxon>
        <taxon>Bacillati</taxon>
        <taxon>Chloroflexota</taxon>
        <taxon>Anaerolineae</taxon>
        <taxon>Anaerolineales</taxon>
        <taxon>Anaerolineaceae</taxon>
        <taxon>Anaerolinea</taxon>
    </lineage>
</organism>
<evidence type="ECO:0000256" key="5">
    <source>
        <dbReference type="SAM" id="Phobius"/>
    </source>
</evidence>
<evidence type="ECO:0000259" key="6">
    <source>
        <dbReference type="PROSITE" id="PS50850"/>
    </source>
</evidence>
<dbReference type="PANTHER" id="PTHR23526:SF2">
    <property type="entry name" value="MAJOR FACILITATOR SUPERFAMILY (MFS) PROFILE DOMAIN-CONTAINING PROTEIN"/>
    <property type="match status" value="1"/>
</dbReference>
<feature type="transmembrane region" description="Helical" evidence="5">
    <location>
        <begin position="305"/>
        <end position="323"/>
    </location>
</feature>
<gene>
    <name evidence="7" type="ORF">DEQ80_11700</name>
</gene>
<evidence type="ECO:0000256" key="4">
    <source>
        <dbReference type="ARBA" id="ARBA00023136"/>
    </source>
</evidence>
<dbReference type="AlphaFoldDB" id="A0A3D1JJ96"/>
<reference evidence="7 8" key="1">
    <citation type="journal article" date="2018" name="Nat. Biotechnol.">
        <title>A standardized bacterial taxonomy based on genome phylogeny substantially revises the tree of life.</title>
        <authorList>
            <person name="Parks D.H."/>
            <person name="Chuvochina M."/>
            <person name="Waite D.W."/>
            <person name="Rinke C."/>
            <person name="Skarshewski A."/>
            <person name="Chaumeil P.A."/>
            <person name="Hugenholtz P."/>
        </authorList>
    </citation>
    <scope>NUCLEOTIDE SEQUENCE [LARGE SCALE GENOMIC DNA]</scope>
    <source>
        <strain evidence="7">UBA8781</strain>
    </source>
</reference>
<comment type="caution">
    <text evidence="7">The sequence shown here is derived from an EMBL/GenBank/DDBJ whole genome shotgun (WGS) entry which is preliminary data.</text>
</comment>
<keyword evidence="2 5" id="KW-0812">Transmembrane</keyword>
<name>A0A3D1JJ96_9CHLR</name>
<feature type="transmembrane region" description="Helical" evidence="5">
    <location>
        <begin position="21"/>
        <end position="44"/>
    </location>
</feature>
<feature type="transmembrane region" description="Helical" evidence="5">
    <location>
        <begin position="183"/>
        <end position="204"/>
    </location>
</feature>
<evidence type="ECO:0000256" key="3">
    <source>
        <dbReference type="ARBA" id="ARBA00022989"/>
    </source>
</evidence>